<dbReference type="OrthoDB" id="1634477at2"/>
<reference evidence="6 7" key="1">
    <citation type="journal article" date="2015" name="Stand. Genomic Sci.">
        <title>Genomic Encyclopedia of Bacterial and Archaeal Type Strains, Phase III: the genomes of soil and plant-associated and newly described type strains.</title>
        <authorList>
            <person name="Whitman W.B."/>
            <person name="Woyke T."/>
            <person name="Klenk H.P."/>
            <person name="Zhou Y."/>
            <person name="Lilburn T.G."/>
            <person name="Beck B.J."/>
            <person name="De Vos P."/>
            <person name="Vandamme P."/>
            <person name="Eisen J.A."/>
            <person name="Garrity G."/>
            <person name="Hugenholtz P."/>
            <person name="Kyrpides N.C."/>
        </authorList>
    </citation>
    <scope>NUCLEOTIDE SEQUENCE [LARGE SCALE GENOMIC DNA]</scope>
    <source>
        <strain evidence="6 7">CGMCC 1.10116</strain>
    </source>
</reference>
<dbReference type="SUPFAM" id="SSF158472">
    <property type="entry name" value="HAMP domain-like"/>
    <property type="match status" value="1"/>
</dbReference>
<proteinExistence type="predicted"/>
<comment type="subcellular location">
    <subcellularLocation>
        <location evidence="1">Cell membrane</location>
    </subcellularLocation>
</comment>
<feature type="domain" description="HAMP" evidence="5">
    <location>
        <begin position="344"/>
        <end position="396"/>
    </location>
</feature>
<dbReference type="PANTHER" id="PTHR32089">
    <property type="entry name" value="METHYL-ACCEPTING CHEMOTAXIS PROTEIN MCPB"/>
    <property type="match status" value="1"/>
</dbReference>
<dbReference type="Pfam" id="PF00672">
    <property type="entry name" value="HAMP"/>
    <property type="match status" value="1"/>
</dbReference>
<feature type="transmembrane region" description="Helical" evidence="4">
    <location>
        <begin position="320"/>
        <end position="343"/>
    </location>
</feature>
<dbReference type="PANTHER" id="PTHR32089:SF112">
    <property type="entry name" value="LYSOZYME-LIKE PROTEIN-RELATED"/>
    <property type="match status" value="1"/>
</dbReference>
<dbReference type="CDD" id="cd06225">
    <property type="entry name" value="HAMP"/>
    <property type="match status" value="1"/>
</dbReference>
<dbReference type="SMART" id="SM00304">
    <property type="entry name" value="HAMP"/>
    <property type="match status" value="1"/>
</dbReference>
<evidence type="ECO:0000256" key="4">
    <source>
        <dbReference type="SAM" id="Phobius"/>
    </source>
</evidence>
<evidence type="ECO:0000313" key="6">
    <source>
        <dbReference type="EMBL" id="TWI55978.1"/>
    </source>
</evidence>
<gene>
    <name evidence="6" type="ORF">IQ10_02544</name>
</gene>
<dbReference type="GO" id="GO:0005886">
    <property type="term" value="C:plasma membrane"/>
    <property type="evidence" value="ECO:0007669"/>
    <property type="project" value="UniProtKB-SubCell"/>
</dbReference>
<evidence type="ECO:0000256" key="2">
    <source>
        <dbReference type="ARBA" id="ARBA00022475"/>
    </source>
</evidence>
<dbReference type="Proteomes" id="UP000315711">
    <property type="component" value="Unassembled WGS sequence"/>
</dbReference>
<dbReference type="AlphaFoldDB" id="A0A562QGV0"/>
<keyword evidence="7" id="KW-1185">Reference proteome</keyword>
<keyword evidence="2" id="KW-1003">Cell membrane</keyword>
<dbReference type="InterPro" id="IPR003660">
    <property type="entry name" value="HAMP_dom"/>
</dbReference>
<feature type="transmembrane region" description="Helical" evidence="4">
    <location>
        <begin position="12"/>
        <end position="33"/>
    </location>
</feature>
<keyword evidence="3 4" id="KW-0472">Membrane</keyword>
<dbReference type="EMBL" id="VLKZ01000006">
    <property type="protein sequence ID" value="TWI55978.1"/>
    <property type="molecule type" value="Genomic_DNA"/>
</dbReference>
<organism evidence="6 7">
    <name type="scientific">Halalkalibacter nanhaiisediminis</name>
    <dbReference type="NCBI Taxonomy" id="688079"/>
    <lineage>
        <taxon>Bacteria</taxon>
        <taxon>Bacillati</taxon>
        <taxon>Bacillota</taxon>
        <taxon>Bacilli</taxon>
        <taxon>Bacillales</taxon>
        <taxon>Bacillaceae</taxon>
        <taxon>Halalkalibacter</taxon>
    </lineage>
</organism>
<accession>A0A562QGV0</accession>
<dbReference type="Gene3D" id="6.10.340.10">
    <property type="match status" value="1"/>
</dbReference>
<sequence length="533" mass="61674">MKKNNVLNQLIFRIGFVILIVLIATLAIAYYVVHSEFQEQQFEQINTMQETVVQAMENTYVSTKAIEHLIDMKLLTASKGIAEELEGKEINEITGAELIALKEQWNLYDISLFVRENDDIVVAQATDENEMGLSSKDWGYWFTAFNQLMDGEVVSVDKGFGIDNYWVGPISRSEWEDKYYKYAYYYMEDTDILINPYVIDEDIYTLTYELGANAVIEKILTENPDFEEIAVINVPAWSRGEENDVVEPEFDLPVLYGNHEIVNDQDEALFERVSATGNQESILFETDGQKVKKTYFPLSENRVMTIVSSLDRMESFEKKMSAIIVISFLVMFAVLLFMIRLIAKQQLKPLQTLTTHIKRLSEGDFTQKIIMAEKNEWGWLAENMNEMTEMIHVLIADMKKEIHSLHYVSGILANQSHESMEKMKDVSVKMTDESKVFLIELNDRLENFIQRINETMNKSQTDNLEVEKVDKTIIDIQEDLQSFIRYAEEHAYNISDFSVMLLHTINELSEAIEHLDNLSENLKEKVKVFKVNG</sequence>
<dbReference type="GO" id="GO:0007165">
    <property type="term" value="P:signal transduction"/>
    <property type="evidence" value="ECO:0007669"/>
    <property type="project" value="InterPro"/>
</dbReference>
<protein>
    <submittedName>
        <fullName evidence="6">HAMP domain-containing protein</fullName>
    </submittedName>
</protein>
<evidence type="ECO:0000259" key="5">
    <source>
        <dbReference type="PROSITE" id="PS50885"/>
    </source>
</evidence>
<evidence type="ECO:0000313" key="7">
    <source>
        <dbReference type="Proteomes" id="UP000315711"/>
    </source>
</evidence>
<evidence type="ECO:0000256" key="3">
    <source>
        <dbReference type="ARBA" id="ARBA00023136"/>
    </source>
</evidence>
<dbReference type="PROSITE" id="PS50885">
    <property type="entry name" value="HAMP"/>
    <property type="match status" value="1"/>
</dbReference>
<comment type="caution">
    <text evidence="6">The sequence shown here is derived from an EMBL/GenBank/DDBJ whole genome shotgun (WGS) entry which is preliminary data.</text>
</comment>
<dbReference type="RefSeq" id="WP_144450827.1">
    <property type="nucleotide sequence ID" value="NZ_VLKZ01000006.1"/>
</dbReference>
<name>A0A562QGV0_9BACI</name>
<evidence type="ECO:0000256" key="1">
    <source>
        <dbReference type="ARBA" id="ARBA00004236"/>
    </source>
</evidence>
<keyword evidence="4" id="KW-0812">Transmembrane</keyword>
<keyword evidence="4" id="KW-1133">Transmembrane helix</keyword>